<dbReference type="Proteomes" id="UP001630127">
    <property type="component" value="Unassembled WGS sequence"/>
</dbReference>
<gene>
    <name evidence="1" type="ORF">ACH5RR_013144</name>
</gene>
<comment type="caution">
    <text evidence="1">The sequence shown here is derived from an EMBL/GenBank/DDBJ whole genome shotgun (WGS) entry which is preliminary data.</text>
</comment>
<sequence>MVANALLRRSTMIADYKVITQVVPSWIEEVMDSYKGDEHAQNLIREKILQPTMEANWSYQNETKVKGKNLCGKLAGGEEKSGHCIPLNSEDIQVYKQVT</sequence>
<proteinExistence type="predicted"/>
<organism evidence="1 2">
    <name type="scientific">Cinchona calisaya</name>
    <dbReference type="NCBI Taxonomy" id="153742"/>
    <lineage>
        <taxon>Eukaryota</taxon>
        <taxon>Viridiplantae</taxon>
        <taxon>Streptophyta</taxon>
        <taxon>Embryophyta</taxon>
        <taxon>Tracheophyta</taxon>
        <taxon>Spermatophyta</taxon>
        <taxon>Magnoliopsida</taxon>
        <taxon>eudicotyledons</taxon>
        <taxon>Gunneridae</taxon>
        <taxon>Pentapetalae</taxon>
        <taxon>asterids</taxon>
        <taxon>lamiids</taxon>
        <taxon>Gentianales</taxon>
        <taxon>Rubiaceae</taxon>
        <taxon>Cinchonoideae</taxon>
        <taxon>Cinchoneae</taxon>
        <taxon>Cinchona</taxon>
    </lineage>
</organism>
<dbReference type="EMBL" id="JBJUIK010000006">
    <property type="protein sequence ID" value="KAL3524772.1"/>
    <property type="molecule type" value="Genomic_DNA"/>
</dbReference>
<evidence type="ECO:0000313" key="2">
    <source>
        <dbReference type="Proteomes" id="UP001630127"/>
    </source>
</evidence>
<dbReference type="AlphaFoldDB" id="A0ABD2ZZB1"/>
<accession>A0ABD2ZZB1</accession>
<protein>
    <submittedName>
        <fullName evidence="1">Uncharacterized protein</fullName>
    </submittedName>
</protein>
<name>A0ABD2ZZB1_9GENT</name>
<reference evidence="1 2" key="1">
    <citation type="submission" date="2024-11" db="EMBL/GenBank/DDBJ databases">
        <title>A near-complete genome assembly of Cinchona calisaya.</title>
        <authorList>
            <person name="Lian D.C."/>
            <person name="Zhao X.W."/>
            <person name="Wei L."/>
        </authorList>
    </citation>
    <scope>NUCLEOTIDE SEQUENCE [LARGE SCALE GENOMIC DNA]</scope>
    <source>
        <tissue evidence="1">Nenye</tissue>
    </source>
</reference>
<keyword evidence="2" id="KW-1185">Reference proteome</keyword>
<evidence type="ECO:0000313" key="1">
    <source>
        <dbReference type="EMBL" id="KAL3524772.1"/>
    </source>
</evidence>